<dbReference type="KEGG" id="cthd:CDO33_12515"/>
<name>A0A2K2FEW3_9CLOT</name>
<dbReference type="RefSeq" id="WP_103082251.1">
    <property type="nucleotide sequence ID" value="NZ_NIOJ01000038.1"/>
</dbReference>
<evidence type="ECO:0000313" key="2">
    <source>
        <dbReference type="Proteomes" id="UP000236151"/>
    </source>
</evidence>
<dbReference type="EMBL" id="NIOJ01000038">
    <property type="protein sequence ID" value="PNT97319.1"/>
    <property type="molecule type" value="Genomic_DNA"/>
</dbReference>
<dbReference type="OrthoDB" id="2082621at2"/>
<comment type="caution">
    <text evidence="1">The sequence shown here is derived from an EMBL/GenBank/DDBJ whole genome shotgun (WGS) entry which is preliminary data.</text>
</comment>
<evidence type="ECO:0000313" key="1">
    <source>
        <dbReference type="EMBL" id="PNT97319.1"/>
    </source>
</evidence>
<accession>A0A2K2FEW3</accession>
<dbReference type="InterPro" id="IPR053749">
    <property type="entry name" value="TA_system-associated_sf"/>
</dbReference>
<organism evidence="1 2">
    <name type="scientific">Clostridium thermosuccinogenes</name>
    <dbReference type="NCBI Taxonomy" id="84032"/>
    <lineage>
        <taxon>Bacteria</taxon>
        <taxon>Bacillati</taxon>
        <taxon>Bacillota</taxon>
        <taxon>Clostridia</taxon>
        <taxon>Eubacteriales</taxon>
        <taxon>Clostridiaceae</taxon>
        <taxon>Clostridium</taxon>
    </lineage>
</organism>
<dbReference type="Proteomes" id="UP000236151">
    <property type="component" value="Unassembled WGS sequence"/>
</dbReference>
<keyword evidence="2" id="KW-1185">Reference proteome</keyword>
<dbReference type="AlphaFoldDB" id="A0A2K2FEW3"/>
<gene>
    <name evidence="1" type="ORF">CDQ84_13445</name>
</gene>
<sequence length="205" mass="23629">MDSLHNIKKYLLLLFIITICTLSACTEKNEVNLNENRESHDEGGESVLTDDMINESYQKAVEAYSWFDATTMPVDYSDRKELDGFEYYKVTHDTIKSCADLKSYLQTLFSDDIVEKLLAGDGSIIRYRDIDGALYAIPADRGSDITKGKETYEIVRESDTKILYKVFVEIYDDPVSQNVTGTEEHDFQYECINGRWVFTNFELVR</sequence>
<reference evidence="1 2" key="1">
    <citation type="submission" date="2017-06" db="EMBL/GenBank/DDBJ databases">
        <title>Investigating the central metabolism of Clostridium thermosuccinogenes.</title>
        <authorList>
            <person name="Koendjbiharie J.G."/>
            <person name="van Kranenburg R."/>
        </authorList>
    </citation>
    <scope>NUCLEOTIDE SEQUENCE [LARGE SCALE GENOMIC DNA]</scope>
    <source>
        <strain evidence="1 2">DSM 5806</strain>
    </source>
</reference>
<proteinExistence type="predicted"/>
<dbReference type="Gene3D" id="3.10.450.420">
    <property type="match status" value="1"/>
</dbReference>
<protein>
    <submittedName>
        <fullName evidence="1">Uncharacterized protein</fullName>
    </submittedName>
</protein>